<dbReference type="InterPro" id="IPR028985">
    <property type="entry name" value="Bacillus_phage_prot-like"/>
</dbReference>
<accession>X1U7I9</accession>
<dbReference type="Gene3D" id="3.30.2120.10">
    <property type="entry name" value="Bacillus phage protein-like"/>
    <property type="match status" value="1"/>
</dbReference>
<gene>
    <name evidence="1" type="ORF">S12H4_39656</name>
</gene>
<organism evidence="1">
    <name type="scientific">marine sediment metagenome</name>
    <dbReference type="NCBI Taxonomy" id="412755"/>
    <lineage>
        <taxon>unclassified sequences</taxon>
        <taxon>metagenomes</taxon>
        <taxon>ecological metagenomes</taxon>
    </lineage>
</organism>
<sequence length="154" mass="17188">MDKSTILAMEAGEGLDKLVAAEVMGELMPEPTPENALDLQLAGSPVKSPKGNWLCLCRYDEGDIPTWRPLPYSTDIAAAWPVVERMRSMEDGQGSALLCCLTIYSDHDLCWDIRWRYSELSNRNDGHKEHRLPTCYDDFPEAICKAALLTKLAG</sequence>
<comment type="caution">
    <text evidence="1">The sequence shown here is derived from an EMBL/GenBank/DDBJ whole genome shotgun (WGS) entry which is preliminary data.</text>
</comment>
<dbReference type="EMBL" id="BARW01023989">
    <property type="protein sequence ID" value="GAI88294.1"/>
    <property type="molecule type" value="Genomic_DNA"/>
</dbReference>
<proteinExistence type="predicted"/>
<dbReference type="AlphaFoldDB" id="X1U7I9"/>
<protein>
    <submittedName>
        <fullName evidence="1">Uncharacterized protein</fullName>
    </submittedName>
</protein>
<reference evidence="1" key="1">
    <citation type="journal article" date="2014" name="Front. Microbiol.">
        <title>High frequency of phylogenetically diverse reductive dehalogenase-homologous genes in deep subseafloor sedimentary metagenomes.</title>
        <authorList>
            <person name="Kawai M."/>
            <person name="Futagami T."/>
            <person name="Toyoda A."/>
            <person name="Takaki Y."/>
            <person name="Nishi S."/>
            <person name="Hori S."/>
            <person name="Arai W."/>
            <person name="Tsubouchi T."/>
            <person name="Morono Y."/>
            <person name="Uchiyama I."/>
            <person name="Ito T."/>
            <person name="Fujiyama A."/>
            <person name="Inagaki F."/>
            <person name="Takami H."/>
        </authorList>
    </citation>
    <scope>NUCLEOTIDE SEQUENCE</scope>
    <source>
        <strain evidence="1">Expedition CK06-06</strain>
    </source>
</reference>
<evidence type="ECO:0000313" key="1">
    <source>
        <dbReference type="EMBL" id="GAI88294.1"/>
    </source>
</evidence>
<name>X1U7I9_9ZZZZ</name>